<keyword evidence="5" id="KW-1133">Transmembrane helix</keyword>
<comment type="subcellular location">
    <subcellularLocation>
        <location evidence="1">Membrane</location>
    </subcellularLocation>
</comment>
<evidence type="ECO:0000256" key="5">
    <source>
        <dbReference type="SAM" id="Phobius"/>
    </source>
</evidence>
<sequence length="297" mass="33106">MWIRTVSWLTVMLMVLSAAEDVNNTLSGVVGGSITLPDPVPEKGFLSHNKSIIASVSPFELDVYRNRVQWDRNSGLFTITDLQKTDSGVYTIESKTGRVFIKSYHLTVYDSAPTPTVKRLDGTSDGCRLLCSVDKQTSLLWYKDEEILNQNHSVLSLLITVQNQDQNSSYRCVSANPADSKAHHLNVRESCALNLGQTGIGNPRIRLFTYAFPILCIVMIVLVGCLIKQRFLRKKRQAESLKAEDVQYTTVQIKYDRRNQGGNPAESSGGAENATLTSIYTMLEHHSPNQTEPDAHV</sequence>
<dbReference type="PANTHER" id="PTHR12080">
    <property type="entry name" value="SIGNALING LYMPHOCYTIC ACTIVATION MOLECULE"/>
    <property type="match status" value="1"/>
</dbReference>
<evidence type="ECO:0000256" key="6">
    <source>
        <dbReference type="SAM" id="SignalP"/>
    </source>
</evidence>
<dbReference type="GO" id="GO:0016020">
    <property type="term" value="C:membrane"/>
    <property type="evidence" value="ECO:0007669"/>
    <property type="project" value="UniProtKB-SubCell"/>
</dbReference>
<protein>
    <recommendedName>
        <fullName evidence="8">Ig-like domain-containing protein</fullName>
    </recommendedName>
</protein>
<gene>
    <name evidence="7" type="primary">BX324215.4</name>
</gene>
<dbReference type="InterPro" id="IPR015631">
    <property type="entry name" value="CD2/SLAM_rcpt"/>
</dbReference>
<dbReference type="InterPro" id="IPR013783">
    <property type="entry name" value="Ig-like_fold"/>
</dbReference>
<evidence type="ECO:0000256" key="2">
    <source>
        <dbReference type="ARBA" id="ARBA00022729"/>
    </source>
</evidence>
<evidence type="ECO:0000256" key="4">
    <source>
        <dbReference type="ARBA" id="ARBA00023180"/>
    </source>
</evidence>
<accession>A0A1A8MD92</accession>
<evidence type="ECO:0000313" key="7">
    <source>
        <dbReference type="EMBL" id="SBR54511.1"/>
    </source>
</evidence>
<evidence type="ECO:0008006" key="8">
    <source>
        <dbReference type="Google" id="ProtNLM"/>
    </source>
</evidence>
<evidence type="ECO:0000256" key="3">
    <source>
        <dbReference type="ARBA" id="ARBA00023136"/>
    </source>
</evidence>
<reference evidence="7" key="2">
    <citation type="submission" date="2016-06" db="EMBL/GenBank/DDBJ databases">
        <title>The genome of a short-lived fish provides insights into sex chromosome evolution and the genetic control of aging.</title>
        <authorList>
            <person name="Reichwald K."/>
            <person name="Felder M."/>
            <person name="Petzold A."/>
            <person name="Koch P."/>
            <person name="Groth M."/>
            <person name="Platzer M."/>
        </authorList>
    </citation>
    <scope>NUCLEOTIDE SEQUENCE</scope>
    <source>
        <tissue evidence="7">Brain</tissue>
    </source>
</reference>
<dbReference type="InterPro" id="IPR036179">
    <property type="entry name" value="Ig-like_dom_sf"/>
</dbReference>
<evidence type="ECO:0000256" key="1">
    <source>
        <dbReference type="ARBA" id="ARBA00004370"/>
    </source>
</evidence>
<dbReference type="Gene3D" id="2.60.40.10">
    <property type="entry name" value="Immunoglobulins"/>
    <property type="match status" value="2"/>
</dbReference>
<feature type="signal peptide" evidence="6">
    <location>
        <begin position="1"/>
        <end position="18"/>
    </location>
</feature>
<keyword evidence="4" id="KW-0325">Glycoprotein</keyword>
<reference evidence="7" key="1">
    <citation type="submission" date="2016-05" db="EMBL/GenBank/DDBJ databases">
        <authorList>
            <person name="Lavstsen T."/>
            <person name="Jespersen J.S."/>
        </authorList>
    </citation>
    <scope>NUCLEOTIDE SEQUENCE</scope>
    <source>
        <tissue evidence="7">Brain</tissue>
    </source>
</reference>
<keyword evidence="3 5" id="KW-0472">Membrane</keyword>
<dbReference type="SUPFAM" id="SSF48726">
    <property type="entry name" value="Immunoglobulin"/>
    <property type="match status" value="2"/>
</dbReference>
<feature type="transmembrane region" description="Helical" evidence="5">
    <location>
        <begin position="207"/>
        <end position="227"/>
    </location>
</feature>
<keyword evidence="5" id="KW-0812">Transmembrane</keyword>
<feature type="chain" id="PRO_5008374745" description="Ig-like domain-containing protein" evidence="6">
    <location>
        <begin position="19"/>
        <end position="297"/>
    </location>
</feature>
<name>A0A1A8MD92_9TELE</name>
<dbReference type="EMBL" id="HAEF01013352">
    <property type="protein sequence ID" value="SBR54511.1"/>
    <property type="molecule type" value="Transcribed_RNA"/>
</dbReference>
<keyword evidence="2 6" id="KW-0732">Signal</keyword>
<dbReference type="PANTHER" id="PTHR12080:SF55">
    <property type="entry name" value="LYMPHOCYTE FUNCTION-ASSOCIATED ANTIGEN 3"/>
    <property type="match status" value="1"/>
</dbReference>
<proteinExistence type="predicted"/>
<organism evidence="7">
    <name type="scientific">Nothobranchius pienaari</name>
    <dbReference type="NCBI Taxonomy" id="704102"/>
    <lineage>
        <taxon>Eukaryota</taxon>
        <taxon>Metazoa</taxon>
        <taxon>Chordata</taxon>
        <taxon>Craniata</taxon>
        <taxon>Vertebrata</taxon>
        <taxon>Euteleostomi</taxon>
        <taxon>Actinopterygii</taxon>
        <taxon>Neopterygii</taxon>
        <taxon>Teleostei</taxon>
        <taxon>Neoteleostei</taxon>
        <taxon>Acanthomorphata</taxon>
        <taxon>Ovalentaria</taxon>
        <taxon>Atherinomorphae</taxon>
        <taxon>Cyprinodontiformes</taxon>
        <taxon>Nothobranchiidae</taxon>
        <taxon>Nothobranchius</taxon>
    </lineage>
</organism>
<dbReference type="AlphaFoldDB" id="A0A1A8MD92"/>